<reference evidence="4" key="1">
    <citation type="submission" date="2019-11" db="EMBL/GenBank/DDBJ databases">
        <authorList>
            <person name="Feng L."/>
        </authorList>
    </citation>
    <scope>NUCLEOTIDE SEQUENCE</scope>
    <source>
        <strain evidence="4">AundefinedLFYP135</strain>
    </source>
</reference>
<dbReference type="GO" id="GO:0019563">
    <property type="term" value="P:glycerol catabolic process"/>
    <property type="evidence" value="ECO:0007669"/>
    <property type="project" value="TreeGrafter"/>
</dbReference>
<proteinExistence type="predicted"/>
<protein>
    <submittedName>
        <fullName evidence="4">PTS-dependent dihydroxyacetone kinase, ADP-binding subunit DhaL</fullName>
        <ecNumber evidence="4">2.7.-.-</ecNumber>
    </submittedName>
</protein>
<dbReference type="EC" id="2.7.-.-" evidence="4"/>
<dbReference type="GO" id="GO:0005829">
    <property type="term" value="C:cytosol"/>
    <property type="evidence" value="ECO:0007669"/>
    <property type="project" value="TreeGrafter"/>
</dbReference>
<dbReference type="PANTHER" id="PTHR28629:SF4">
    <property type="entry name" value="TRIOKINASE_FMN CYCLASE"/>
    <property type="match status" value="1"/>
</dbReference>
<name>A0A6N2RZY3_9FIRM</name>
<dbReference type="SMART" id="SM01120">
    <property type="entry name" value="Dak2"/>
    <property type="match status" value="1"/>
</dbReference>
<dbReference type="AlphaFoldDB" id="A0A6N2RZY3"/>
<dbReference type="InterPro" id="IPR036117">
    <property type="entry name" value="DhaL_dom_sf"/>
</dbReference>
<gene>
    <name evidence="4" type="primary">dhaL</name>
    <name evidence="4" type="ORF">AULFYP135_00682</name>
</gene>
<dbReference type="InterPro" id="IPR004007">
    <property type="entry name" value="DhaL_dom"/>
</dbReference>
<evidence type="ECO:0000256" key="2">
    <source>
        <dbReference type="ARBA" id="ARBA00022777"/>
    </source>
</evidence>
<sequence length="206" mass="21027">MVLDKQSLKAMFLGAARVWQENAAHLSEIDSRFGDGDHGVTIGKIAALLEQEAAGWGDASIHDFIEDLGMGIMGVNGGSAGPLYGTLIGGLAEPLGEEAQIDGALLKKMLAGSLSSMEDITTAKVGDKTMMDALIPAVEAALAAPDEVKAVLDAAALAAADGAKASEGFVSKFGRARSYKEQTIGTPDAGAVSTALFFAGMASAIR</sequence>
<dbReference type="GO" id="GO:0004371">
    <property type="term" value="F:glycerone kinase activity"/>
    <property type="evidence" value="ECO:0007669"/>
    <property type="project" value="InterPro"/>
</dbReference>
<dbReference type="Pfam" id="PF02734">
    <property type="entry name" value="Dak2"/>
    <property type="match status" value="1"/>
</dbReference>
<keyword evidence="2 4" id="KW-0418">Kinase</keyword>
<dbReference type="Gene3D" id="1.25.40.340">
    <property type="match status" value="1"/>
</dbReference>
<organism evidence="4">
    <name type="scientific">uncultured Anaerotruncus sp</name>
    <dbReference type="NCBI Taxonomy" id="905011"/>
    <lineage>
        <taxon>Bacteria</taxon>
        <taxon>Bacillati</taxon>
        <taxon>Bacillota</taxon>
        <taxon>Clostridia</taxon>
        <taxon>Eubacteriales</taxon>
        <taxon>Oscillospiraceae</taxon>
        <taxon>Anaerotruncus</taxon>
        <taxon>environmental samples</taxon>
    </lineage>
</organism>
<dbReference type="EMBL" id="CACRSL010000003">
    <property type="protein sequence ID" value="VYS86376.1"/>
    <property type="molecule type" value="Genomic_DNA"/>
</dbReference>
<evidence type="ECO:0000259" key="3">
    <source>
        <dbReference type="PROSITE" id="PS51480"/>
    </source>
</evidence>
<evidence type="ECO:0000313" key="4">
    <source>
        <dbReference type="EMBL" id="VYS86376.1"/>
    </source>
</evidence>
<accession>A0A6N2RZY3</accession>
<dbReference type="InterPro" id="IPR050861">
    <property type="entry name" value="Dihydroxyacetone_Kinase"/>
</dbReference>
<dbReference type="PROSITE" id="PS51480">
    <property type="entry name" value="DHAL"/>
    <property type="match status" value="1"/>
</dbReference>
<keyword evidence="1 4" id="KW-0808">Transferase</keyword>
<feature type="domain" description="DhaL" evidence="3">
    <location>
        <begin position="6"/>
        <end position="203"/>
    </location>
</feature>
<dbReference type="SUPFAM" id="SSF101473">
    <property type="entry name" value="DhaL-like"/>
    <property type="match status" value="1"/>
</dbReference>
<evidence type="ECO:0000256" key="1">
    <source>
        <dbReference type="ARBA" id="ARBA00022679"/>
    </source>
</evidence>
<dbReference type="PANTHER" id="PTHR28629">
    <property type="entry name" value="TRIOKINASE/FMN CYCLASE"/>
    <property type="match status" value="1"/>
</dbReference>